<evidence type="ECO:0000256" key="1">
    <source>
        <dbReference type="SAM" id="Coils"/>
    </source>
</evidence>
<sequence length="308" mass="36565">MKKDIKILATRDHYFLDEESGVEQSKHDVIAKKFQSKQQFIKFFGENLVTLNKLTGNEIKFFVNCLSFMNYQNTIILNSDLRKDLKEILNISLPAISMHLKSLIEKEILIHLDPKKLSDEEKEYFKLTDRQSKMYLMNPKIVGKGSFKDLKEMRQILIKKFNFDKLEFEQQIVDERIYFDNDTKKNEYTVEKVIKSSDENTQNTMVIVDEKDKETKTNNKEILALNEEKKIESESIQPQKNDLTKDNNLLSLSKEVIELFNKEQKEHYNRMKKLEILMEAVQDKLIEENKLDDFQKVKDEFNKVTNEK</sequence>
<proteinExistence type="predicted"/>
<evidence type="ECO:0000313" key="3">
    <source>
        <dbReference type="Proteomes" id="UP000321310"/>
    </source>
</evidence>
<evidence type="ECO:0000313" key="2">
    <source>
        <dbReference type="EMBL" id="TXE82925.1"/>
    </source>
</evidence>
<dbReference type="RefSeq" id="WP_147575418.1">
    <property type="nucleotide sequence ID" value="NZ_VOWB01000034.1"/>
</dbReference>
<dbReference type="Proteomes" id="UP000321310">
    <property type="component" value="Unassembled WGS sequence"/>
</dbReference>
<accession>A0A5C7DWC9</accession>
<name>A0A5C7DWC9_9BACT</name>
<comment type="caution">
    <text evidence="2">The sequence shown here is derived from an EMBL/GenBank/DDBJ whole genome shotgun (WGS) entry which is preliminary data.</text>
</comment>
<evidence type="ECO:0008006" key="4">
    <source>
        <dbReference type="Google" id="ProtNLM"/>
    </source>
</evidence>
<dbReference type="AlphaFoldDB" id="A0A5C7DWC9"/>
<feature type="coiled-coil region" evidence="1">
    <location>
        <begin position="264"/>
        <end position="291"/>
    </location>
</feature>
<reference evidence="2 3" key="1">
    <citation type="submission" date="2019-07" db="EMBL/GenBank/DDBJ databases">
        <title>Rapid identification of Enteric Bacteria from Whole Genome Sequences (WGS) using Average Nucleotide Identity (ANI).</title>
        <authorList>
            <person name="Lane C."/>
        </authorList>
    </citation>
    <scope>NUCLEOTIDE SEQUENCE [LARGE SCALE GENOMIC DNA]</scope>
    <source>
        <strain evidence="2 3">2016D-0250</strain>
    </source>
</reference>
<keyword evidence="1" id="KW-0175">Coiled coil</keyword>
<protein>
    <recommendedName>
        <fullName evidence="4">Plasmid replication protein RepL domain-containing protein</fullName>
    </recommendedName>
</protein>
<dbReference type="EMBL" id="VOWB01000034">
    <property type="protein sequence ID" value="TXE82925.1"/>
    <property type="molecule type" value="Genomic_DNA"/>
</dbReference>
<organism evidence="2 3">
    <name type="scientific">Campylobacter peloridis</name>
    <dbReference type="NCBI Taxonomy" id="488546"/>
    <lineage>
        <taxon>Bacteria</taxon>
        <taxon>Pseudomonadati</taxon>
        <taxon>Campylobacterota</taxon>
        <taxon>Epsilonproteobacteria</taxon>
        <taxon>Campylobacterales</taxon>
        <taxon>Campylobacteraceae</taxon>
        <taxon>Campylobacter</taxon>
    </lineage>
</organism>
<gene>
    <name evidence="2" type="ORF">FPD46_03830</name>
</gene>